<evidence type="ECO:0000259" key="1">
    <source>
        <dbReference type="Pfam" id="PF10551"/>
    </source>
</evidence>
<accession>A0A6P7SQA6</accession>
<protein>
    <submittedName>
        <fullName evidence="3">Uncharacterized protein LOC115215423</fullName>
    </submittedName>
</protein>
<dbReference type="InterPro" id="IPR018289">
    <property type="entry name" value="MULE_transposase_dom"/>
</dbReference>
<gene>
    <name evidence="3" type="primary">LOC115215423</name>
</gene>
<sequence length="217" mass="25273">MQEAHQKLDISDAVEMPSTSAMRQLIHRIRKKELPVESNSAIDLIIPDNLKVTQTGEKGFLLFDTKVDSDTLNERIEEDGDEEEDELQERIRAFGGDDNSRRLADFDIWFLDGTFKTCLRLFYQLYSIHCRFEEQIFPVDYTLLTEKTTHIYSSMLEHLTSVLESKEIQLNPTFFVVDFELSSIKALQEKISRSKNIGMLFSPMSKYLPKYSKERPC</sequence>
<organism evidence="2 3">
    <name type="scientific">Octopus sinensis</name>
    <name type="common">East Asian common octopus</name>
    <dbReference type="NCBI Taxonomy" id="2607531"/>
    <lineage>
        <taxon>Eukaryota</taxon>
        <taxon>Metazoa</taxon>
        <taxon>Spiralia</taxon>
        <taxon>Lophotrochozoa</taxon>
        <taxon>Mollusca</taxon>
        <taxon>Cephalopoda</taxon>
        <taxon>Coleoidea</taxon>
        <taxon>Octopodiformes</taxon>
        <taxon>Octopoda</taxon>
        <taxon>Incirrata</taxon>
        <taxon>Octopodidae</taxon>
        <taxon>Octopus</taxon>
    </lineage>
</organism>
<dbReference type="Pfam" id="PF10551">
    <property type="entry name" value="MULE"/>
    <property type="match status" value="1"/>
</dbReference>
<dbReference type="KEGG" id="osn:115215423"/>
<keyword evidence="2" id="KW-1185">Reference proteome</keyword>
<evidence type="ECO:0000313" key="2">
    <source>
        <dbReference type="Proteomes" id="UP000515154"/>
    </source>
</evidence>
<dbReference type="AlphaFoldDB" id="A0A6P7SQA6"/>
<feature type="domain" description="MULE transposase" evidence="1">
    <location>
        <begin position="108"/>
        <end position="195"/>
    </location>
</feature>
<dbReference type="RefSeq" id="XP_029640444.1">
    <property type="nucleotide sequence ID" value="XM_029784584.1"/>
</dbReference>
<proteinExistence type="predicted"/>
<evidence type="ECO:0000313" key="3">
    <source>
        <dbReference type="RefSeq" id="XP_029640444.1"/>
    </source>
</evidence>
<reference evidence="3" key="1">
    <citation type="submission" date="2025-08" db="UniProtKB">
        <authorList>
            <consortium name="RefSeq"/>
        </authorList>
    </citation>
    <scope>IDENTIFICATION</scope>
</reference>
<name>A0A6P7SQA6_9MOLL</name>
<dbReference type="Proteomes" id="UP000515154">
    <property type="component" value="Linkage group LG9"/>
</dbReference>